<comment type="caution">
    <text evidence="4">The sequence shown here is derived from an EMBL/GenBank/DDBJ whole genome shotgun (WGS) entry which is preliminary data.</text>
</comment>
<evidence type="ECO:0000256" key="3">
    <source>
        <dbReference type="SAM" id="SignalP"/>
    </source>
</evidence>
<evidence type="ECO:0000313" key="5">
    <source>
        <dbReference type="Proteomes" id="UP001218218"/>
    </source>
</evidence>
<dbReference type="AlphaFoldDB" id="A0AAD7EXE9"/>
<dbReference type="Proteomes" id="UP001218218">
    <property type="component" value="Unassembled WGS sequence"/>
</dbReference>
<keyword evidence="2" id="KW-0812">Transmembrane</keyword>
<proteinExistence type="predicted"/>
<protein>
    <submittedName>
        <fullName evidence="4">Uncharacterized protein</fullName>
    </submittedName>
</protein>
<name>A0AAD7EXE9_9AGAR</name>
<feature type="transmembrane region" description="Helical" evidence="2">
    <location>
        <begin position="398"/>
        <end position="416"/>
    </location>
</feature>
<keyword evidence="2" id="KW-1133">Transmembrane helix</keyword>
<feature type="signal peptide" evidence="3">
    <location>
        <begin position="1"/>
        <end position="18"/>
    </location>
</feature>
<evidence type="ECO:0000256" key="1">
    <source>
        <dbReference type="SAM" id="MobiDB-lite"/>
    </source>
</evidence>
<gene>
    <name evidence="4" type="ORF">DFH08DRAFT_804670</name>
</gene>
<keyword evidence="3" id="KW-0732">Signal</keyword>
<feature type="region of interest" description="Disordered" evidence="1">
    <location>
        <begin position="303"/>
        <end position="378"/>
    </location>
</feature>
<dbReference type="EMBL" id="JARIHO010000011">
    <property type="protein sequence ID" value="KAJ7353084.1"/>
    <property type="molecule type" value="Genomic_DNA"/>
</dbReference>
<reference evidence="4" key="1">
    <citation type="submission" date="2023-03" db="EMBL/GenBank/DDBJ databases">
        <title>Massive genome expansion in bonnet fungi (Mycena s.s.) driven by repeated elements and novel gene families across ecological guilds.</title>
        <authorList>
            <consortium name="Lawrence Berkeley National Laboratory"/>
            <person name="Harder C.B."/>
            <person name="Miyauchi S."/>
            <person name="Viragh M."/>
            <person name="Kuo A."/>
            <person name="Thoen E."/>
            <person name="Andreopoulos B."/>
            <person name="Lu D."/>
            <person name="Skrede I."/>
            <person name="Drula E."/>
            <person name="Henrissat B."/>
            <person name="Morin E."/>
            <person name="Kohler A."/>
            <person name="Barry K."/>
            <person name="LaButti K."/>
            <person name="Morin E."/>
            <person name="Salamov A."/>
            <person name="Lipzen A."/>
            <person name="Mereny Z."/>
            <person name="Hegedus B."/>
            <person name="Baldrian P."/>
            <person name="Stursova M."/>
            <person name="Weitz H."/>
            <person name="Taylor A."/>
            <person name="Grigoriev I.V."/>
            <person name="Nagy L.G."/>
            <person name="Martin F."/>
            <person name="Kauserud H."/>
        </authorList>
    </citation>
    <scope>NUCLEOTIDE SEQUENCE</scope>
    <source>
        <strain evidence="4">CBHHK002</strain>
    </source>
</reference>
<feature type="compositionally biased region" description="Low complexity" evidence="1">
    <location>
        <begin position="358"/>
        <end position="378"/>
    </location>
</feature>
<evidence type="ECO:0000313" key="4">
    <source>
        <dbReference type="EMBL" id="KAJ7353084.1"/>
    </source>
</evidence>
<keyword evidence="5" id="KW-1185">Reference proteome</keyword>
<feature type="compositionally biased region" description="Low complexity" evidence="1">
    <location>
        <begin position="308"/>
        <end position="348"/>
    </location>
</feature>
<organism evidence="4 5">
    <name type="scientific">Mycena albidolilacea</name>
    <dbReference type="NCBI Taxonomy" id="1033008"/>
    <lineage>
        <taxon>Eukaryota</taxon>
        <taxon>Fungi</taxon>
        <taxon>Dikarya</taxon>
        <taxon>Basidiomycota</taxon>
        <taxon>Agaricomycotina</taxon>
        <taxon>Agaricomycetes</taxon>
        <taxon>Agaricomycetidae</taxon>
        <taxon>Agaricales</taxon>
        <taxon>Marasmiineae</taxon>
        <taxon>Mycenaceae</taxon>
        <taxon>Mycena</taxon>
    </lineage>
</organism>
<keyword evidence="2" id="KW-0472">Membrane</keyword>
<sequence length="417" mass="41513">MFFSALLLASSAVASVRAAYPAGVVATGTQGTTNPPAPTMPTTINQKSMARLLSVNSIDDFCLFAPPTGPSNIADTETEEVAWCTLPRNNARVIPDGVITGVSFLKTDFYVQILGHGDFTKLTVAAGDAGGELDPHGAEGTGNPVGGNVTTTVADGTDLAIAEWMLYMSADQFCLRACYNANATYSAAAMCEHKLDVMGCEFVMPGTYHEAGTFETCDADVAYPPGWYPEVSGGTTSYSVFAQYFTGVYTGGNGQPTSYTVGDTITPAAPASTPSSSNCVTKATISNGIAGSLLTADAVGTAPPDGFSSSTPLTAPTATPSGGGAASSSSVAPAASSSASGASGALTTKKSTTANAGSTPAGPKSTASASSSGGATNPTGASAAFRGARVGFSNTGEFAGIALVSLVACVAAIGLLH</sequence>
<feature type="chain" id="PRO_5042232376" evidence="3">
    <location>
        <begin position="19"/>
        <end position="417"/>
    </location>
</feature>
<evidence type="ECO:0000256" key="2">
    <source>
        <dbReference type="SAM" id="Phobius"/>
    </source>
</evidence>
<accession>A0AAD7EXE9</accession>